<feature type="transmembrane region" description="Helical" evidence="1">
    <location>
        <begin position="43"/>
        <end position="61"/>
    </location>
</feature>
<dbReference type="KEGG" id="mros:EHO51_04000"/>
<sequence>MRIAVFDGRPFCRREDICKILQALITPAAFFLPYFLPLSFAELSAYLLALIAVNGSANYLLHLHVHYPFTTSPAFNLLLDLMLGAATGITASNWRIQHVYGHHCGRETKFRARDFEMSAAFSGRRALAFCWRSMWPTIVGPFREAYEQGFLKNIREPIDYRWAFVEQCLYLTLIAALFAWRPWLTLGFVLPWHFAVFFFTRYVDFLNHCGCKESSGNPFVIANNTTHAAFNRRSGNLGFHTAHHLYPHAHWSELPTLHRVIDKNIPPRLVTSVNWSFLHFPLHVLCGIS</sequence>
<evidence type="ECO:0000313" key="3">
    <source>
        <dbReference type="EMBL" id="AZG75962.1"/>
    </source>
</evidence>
<dbReference type="InterPro" id="IPR005804">
    <property type="entry name" value="FA_desaturase_dom"/>
</dbReference>
<evidence type="ECO:0000259" key="2">
    <source>
        <dbReference type="Pfam" id="PF00487"/>
    </source>
</evidence>
<evidence type="ECO:0000256" key="1">
    <source>
        <dbReference type="SAM" id="Phobius"/>
    </source>
</evidence>
<name>A0A3G8M4C2_9HYPH</name>
<proteinExistence type="predicted"/>
<protein>
    <submittedName>
        <fullName evidence="3">Fatty acid desaturase</fullName>
    </submittedName>
</protein>
<feature type="transmembrane region" description="Helical" evidence="1">
    <location>
        <begin position="162"/>
        <end position="180"/>
    </location>
</feature>
<dbReference type="RefSeq" id="WP_124737802.1">
    <property type="nucleotide sequence ID" value="NZ_CP034086.1"/>
</dbReference>
<dbReference type="Pfam" id="PF00487">
    <property type="entry name" value="FA_desaturase"/>
    <property type="match status" value="1"/>
</dbReference>
<organism evidence="3 4">
    <name type="scientific">Methylocystis rosea</name>
    <dbReference type="NCBI Taxonomy" id="173366"/>
    <lineage>
        <taxon>Bacteria</taxon>
        <taxon>Pseudomonadati</taxon>
        <taxon>Pseudomonadota</taxon>
        <taxon>Alphaproteobacteria</taxon>
        <taxon>Hyphomicrobiales</taxon>
        <taxon>Methylocystaceae</taxon>
        <taxon>Methylocystis</taxon>
    </lineage>
</organism>
<keyword evidence="1" id="KW-1133">Transmembrane helix</keyword>
<gene>
    <name evidence="3" type="ORF">EHO51_04000</name>
</gene>
<dbReference type="AlphaFoldDB" id="A0A3G8M4C2"/>
<reference evidence="3 4" key="1">
    <citation type="submission" date="2018-11" db="EMBL/GenBank/DDBJ databases">
        <title>Genome squencing of methanotrophic bacteria isolated from alkaline groundwater in Korea.</title>
        <authorList>
            <person name="Nguyen L.N."/>
        </authorList>
    </citation>
    <scope>NUCLEOTIDE SEQUENCE [LARGE SCALE GENOMIC DNA]</scope>
    <source>
        <strain evidence="3 4">GW6</strain>
    </source>
</reference>
<evidence type="ECO:0000313" key="4">
    <source>
        <dbReference type="Proteomes" id="UP000273982"/>
    </source>
</evidence>
<feature type="transmembrane region" description="Helical" evidence="1">
    <location>
        <begin position="20"/>
        <end position="37"/>
    </location>
</feature>
<keyword evidence="1" id="KW-0472">Membrane</keyword>
<keyword evidence="1" id="KW-0812">Transmembrane</keyword>
<dbReference type="GO" id="GO:0006629">
    <property type="term" value="P:lipid metabolic process"/>
    <property type="evidence" value="ECO:0007669"/>
    <property type="project" value="InterPro"/>
</dbReference>
<dbReference type="Proteomes" id="UP000273982">
    <property type="component" value="Chromosome"/>
</dbReference>
<dbReference type="EMBL" id="CP034086">
    <property type="protein sequence ID" value="AZG75962.1"/>
    <property type="molecule type" value="Genomic_DNA"/>
</dbReference>
<feature type="domain" description="Fatty acid desaturase" evidence="2">
    <location>
        <begin position="44"/>
        <end position="268"/>
    </location>
</feature>
<accession>A0A3G8M4C2</accession>